<protein>
    <submittedName>
        <fullName evidence="1">Uncharacterized protein</fullName>
    </submittedName>
</protein>
<proteinExistence type="predicted"/>
<accession>A0A1W1D4C6</accession>
<dbReference type="EMBL" id="FPHP01000039">
    <property type="protein sequence ID" value="SFV75459.1"/>
    <property type="molecule type" value="Genomic_DNA"/>
</dbReference>
<organism evidence="1">
    <name type="scientific">hydrothermal vent metagenome</name>
    <dbReference type="NCBI Taxonomy" id="652676"/>
    <lineage>
        <taxon>unclassified sequences</taxon>
        <taxon>metagenomes</taxon>
        <taxon>ecological metagenomes</taxon>
    </lineage>
</organism>
<reference evidence="1" key="1">
    <citation type="submission" date="2016-10" db="EMBL/GenBank/DDBJ databases">
        <authorList>
            <person name="de Groot N.N."/>
        </authorList>
    </citation>
    <scope>NUCLEOTIDE SEQUENCE</scope>
</reference>
<name>A0A1W1D4C6_9ZZZZ</name>
<evidence type="ECO:0000313" key="1">
    <source>
        <dbReference type="EMBL" id="SFV75459.1"/>
    </source>
</evidence>
<dbReference type="AlphaFoldDB" id="A0A1W1D4C6"/>
<sequence>MMLGSFIILLGGKESPTTNMLIKDLQGTSWDIFYTHNQLEHLLQKEYQCKKIDIGFYFQKATKEAIVKSLGLEG</sequence>
<gene>
    <name evidence="1" type="ORF">MNB_SM-3-1092</name>
</gene>